<dbReference type="Proteomes" id="UP001501410">
    <property type="component" value="Unassembled WGS sequence"/>
</dbReference>
<accession>A0ABP8MIF1</accession>
<name>A0ABP8MIF1_9BACT</name>
<reference evidence="2" key="1">
    <citation type="journal article" date="2019" name="Int. J. Syst. Evol. Microbiol.">
        <title>The Global Catalogue of Microorganisms (GCM) 10K type strain sequencing project: providing services to taxonomists for standard genome sequencing and annotation.</title>
        <authorList>
            <consortium name="The Broad Institute Genomics Platform"/>
            <consortium name="The Broad Institute Genome Sequencing Center for Infectious Disease"/>
            <person name="Wu L."/>
            <person name="Ma J."/>
        </authorList>
    </citation>
    <scope>NUCLEOTIDE SEQUENCE [LARGE SCALE GENOMIC DNA]</scope>
    <source>
        <strain evidence="2">JCM 31921</strain>
    </source>
</reference>
<protein>
    <submittedName>
        <fullName evidence="1">Uncharacterized protein</fullName>
    </submittedName>
</protein>
<gene>
    <name evidence="1" type="ORF">GCM10023092_03720</name>
</gene>
<proteinExistence type="predicted"/>
<evidence type="ECO:0000313" key="2">
    <source>
        <dbReference type="Proteomes" id="UP001501410"/>
    </source>
</evidence>
<dbReference type="RefSeq" id="WP_344822108.1">
    <property type="nucleotide sequence ID" value="NZ_BAABEZ010000002.1"/>
</dbReference>
<sequence length="200" mass="23004">MSTNNKRFTTDLTQHRYRITADGPISDIFRNRGLNDLHTAADFIRQLPYGRNPDKHRPETIFTDGCATCSTKHAILKTLALEHDWDEIGLFIGIFRMNGTNTPKVKDVLKANRLQYIPEAHCYLKINGEILDITTVQSGPEQFVPDLMEELEILPSQITEFKVAYHKAILRMWLESNPEHALSPDQLWSVREQCIRSLSI</sequence>
<evidence type="ECO:0000313" key="1">
    <source>
        <dbReference type="EMBL" id="GAA4449471.1"/>
    </source>
</evidence>
<keyword evidence="2" id="KW-1185">Reference proteome</keyword>
<organism evidence="1 2">
    <name type="scientific">Rurimicrobium arvi</name>
    <dbReference type="NCBI Taxonomy" id="2049916"/>
    <lineage>
        <taxon>Bacteria</taxon>
        <taxon>Pseudomonadati</taxon>
        <taxon>Bacteroidota</taxon>
        <taxon>Chitinophagia</taxon>
        <taxon>Chitinophagales</taxon>
        <taxon>Chitinophagaceae</taxon>
        <taxon>Rurimicrobium</taxon>
    </lineage>
</organism>
<comment type="caution">
    <text evidence="1">The sequence shown here is derived from an EMBL/GenBank/DDBJ whole genome shotgun (WGS) entry which is preliminary data.</text>
</comment>
<dbReference type="EMBL" id="BAABEZ010000002">
    <property type="protein sequence ID" value="GAA4449471.1"/>
    <property type="molecule type" value="Genomic_DNA"/>
</dbReference>